<reference evidence="1 2" key="1">
    <citation type="journal article" date="2015" name="BMC Genomics">
        <title>Insights from the genome of Ophiocordyceps polyrhachis-furcata to pathogenicity and host specificity in insect fungi.</title>
        <authorList>
            <person name="Wichadakul D."/>
            <person name="Kobmoo N."/>
            <person name="Ingsriswang S."/>
            <person name="Tangphatsornruang S."/>
            <person name="Chantasingh D."/>
            <person name="Luangsa-ard J.J."/>
            <person name="Eurwilaichitr L."/>
        </authorList>
    </citation>
    <scope>NUCLEOTIDE SEQUENCE [LARGE SCALE GENOMIC DNA]</scope>
    <source>
        <strain evidence="1 2">BCC 54312</strain>
    </source>
</reference>
<evidence type="ECO:0000313" key="2">
    <source>
        <dbReference type="Proteomes" id="UP000253664"/>
    </source>
</evidence>
<comment type="caution">
    <text evidence="1">The sequence shown here is derived from an EMBL/GenBank/DDBJ whole genome shotgun (WGS) entry which is preliminary data.</text>
</comment>
<dbReference type="OrthoDB" id="5233297at2759"/>
<dbReference type="EMBL" id="LKCN02000001">
    <property type="protein sequence ID" value="RCI17140.1"/>
    <property type="molecule type" value="Genomic_DNA"/>
</dbReference>
<sequence length="243" mass="26780">MTGRRLAIVTAAVVANHVRRMLVAPWLGQALWRHPVEAMKLARWSPHGYLEASLADVSWPAVALWLCQQVILSELLSQAAARSAKPSTNSSLKVNCHRRRQGKADAYRVLLLLAALTLAESSYAETCWAVALIGSTARLLFYNGQPERDFAQRLLGANPARAALLACLVLRWFRTVALPHATWLAASLRSLKVVLPAAACCVGASTVHLVQHSNRYFLVIEMSDMLVTWGWSVILWALATAHR</sequence>
<name>A0A367LS05_9HYPO</name>
<accession>A0A367LS05</accession>
<gene>
    <name evidence="1" type="ORF">L249_1864</name>
</gene>
<keyword evidence="2" id="KW-1185">Reference proteome</keyword>
<evidence type="ECO:0000313" key="1">
    <source>
        <dbReference type="EMBL" id="RCI17140.1"/>
    </source>
</evidence>
<organism evidence="1 2">
    <name type="scientific">Ophiocordyceps polyrhachis-furcata BCC 54312</name>
    <dbReference type="NCBI Taxonomy" id="1330021"/>
    <lineage>
        <taxon>Eukaryota</taxon>
        <taxon>Fungi</taxon>
        <taxon>Dikarya</taxon>
        <taxon>Ascomycota</taxon>
        <taxon>Pezizomycotina</taxon>
        <taxon>Sordariomycetes</taxon>
        <taxon>Hypocreomycetidae</taxon>
        <taxon>Hypocreales</taxon>
        <taxon>Ophiocordycipitaceae</taxon>
        <taxon>Ophiocordyceps</taxon>
    </lineage>
</organism>
<protein>
    <submittedName>
        <fullName evidence="1">Uncharacterized protein</fullName>
    </submittedName>
</protein>
<dbReference type="AlphaFoldDB" id="A0A367LS05"/>
<dbReference type="Proteomes" id="UP000253664">
    <property type="component" value="Unassembled WGS sequence"/>
</dbReference>
<proteinExistence type="predicted"/>